<organism evidence="12 13">
    <name type="scientific">Linum tenue</name>
    <dbReference type="NCBI Taxonomy" id="586396"/>
    <lineage>
        <taxon>Eukaryota</taxon>
        <taxon>Viridiplantae</taxon>
        <taxon>Streptophyta</taxon>
        <taxon>Embryophyta</taxon>
        <taxon>Tracheophyta</taxon>
        <taxon>Spermatophyta</taxon>
        <taxon>Magnoliopsida</taxon>
        <taxon>eudicotyledons</taxon>
        <taxon>Gunneridae</taxon>
        <taxon>Pentapetalae</taxon>
        <taxon>rosids</taxon>
        <taxon>fabids</taxon>
        <taxon>Malpighiales</taxon>
        <taxon>Linaceae</taxon>
        <taxon>Linum</taxon>
    </lineage>
</organism>
<dbReference type="InterPro" id="IPR049808">
    <property type="entry name" value="CONSTANS-like_Bbox1"/>
</dbReference>
<dbReference type="GO" id="GO:0005634">
    <property type="term" value="C:nucleus"/>
    <property type="evidence" value="ECO:0007669"/>
    <property type="project" value="UniProtKB-SubCell"/>
</dbReference>
<evidence type="ECO:0000259" key="11">
    <source>
        <dbReference type="PROSITE" id="PS50119"/>
    </source>
</evidence>
<dbReference type="SMART" id="SM00336">
    <property type="entry name" value="BBOX"/>
    <property type="match status" value="2"/>
</dbReference>
<feature type="compositionally biased region" description="Polar residues" evidence="10">
    <location>
        <begin position="240"/>
        <end position="250"/>
    </location>
</feature>
<dbReference type="AlphaFoldDB" id="A0AAV0GX74"/>
<keyword evidence="2" id="KW-0479">Metal-binding</keyword>
<evidence type="ECO:0000313" key="12">
    <source>
        <dbReference type="EMBL" id="CAI0377646.1"/>
    </source>
</evidence>
<dbReference type="InterPro" id="IPR000315">
    <property type="entry name" value="Znf_B-box"/>
</dbReference>
<dbReference type="PANTHER" id="PTHR31832:SF52">
    <property type="entry name" value="B-BOX ZINC FINGER PROTEIN 21"/>
    <property type="match status" value="1"/>
</dbReference>
<evidence type="ECO:0000313" key="13">
    <source>
        <dbReference type="Proteomes" id="UP001154282"/>
    </source>
</evidence>
<evidence type="ECO:0000256" key="2">
    <source>
        <dbReference type="ARBA" id="ARBA00022723"/>
    </source>
</evidence>
<comment type="subcellular location">
    <subcellularLocation>
        <location evidence="1">Nucleus</location>
    </subcellularLocation>
</comment>
<evidence type="ECO:0000256" key="9">
    <source>
        <dbReference type="PROSITE-ProRule" id="PRU00024"/>
    </source>
</evidence>
<dbReference type="GO" id="GO:0009640">
    <property type="term" value="P:photomorphogenesis"/>
    <property type="evidence" value="ECO:0007669"/>
    <property type="project" value="TreeGrafter"/>
</dbReference>
<dbReference type="Gene3D" id="3.30.160.60">
    <property type="entry name" value="Classic Zinc Finger"/>
    <property type="match status" value="1"/>
</dbReference>
<dbReference type="GO" id="GO:0006355">
    <property type="term" value="P:regulation of DNA-templated transcription"/>
    <property type="evidence" value="ECO:0007669"/>
    <property type="project" value="TreeGrafter"/>
</dbReference>
<reference evidence="12" key="1">
    <citation type="submission" date="2022-08" db="EMBL/GenBank/DDBJ databases">
        <authorList>
            <person name="Gutierrez-Valencia J."/>
        </authorList>
    </citation>
    <scope>NUCLEOTIDE SEQUENCE</scope>
</reference>
<name>A0AAV0GX74_9ROSI</name>
<dbReference type="GO" id="GO:0000976">
    <property type="term" value="F:transcription cis-regulatory region binding"/>
    <property type="evidence" value="ECO:0007669"/>
    <property type="project" value="UniProtKB-ARBA"/>
</dbReference>
<dbReference type="EMBL" id="CAMGYJ010000002">
    <property type="protein sequence ID" value="CAI0377646.1"/>
    <property type="molecule type" value="Genomic_DNA"/>
</dbReference>
<keyword evidence="8" id="KW-0539">Nucleus</keyword>
<keyword evidence="6" id="KW-0805">Transcription regulation</keyword>
<keyword evidence="5" id="KW-0862">Zinc</keyword>
<feature type="region of interest" description="Disordered" evidence="10">
    <location>
        <begin position="201"/>
        <end position="270"/>
    </location>
</feature>
<evidence type="ECO:0000256" key="6">
    <source>
        <dbReference type="ARBA" id="ARBA00023015"/>
    </source>
</evidence>
<feature type="domain" description="B box-type" evidence="11">
    <location>
        <begin position="134"/>
        <end position="181"/>
    </location>
</feature>
<accession>A0AAV0GX74</accession>
<evidence type="ECO:0000256" key="3">
    <source>
        <dbReference type="ARBA" id="ARBA00022737"/>
    </source>
</evidence>
<dbReference type="Proteomes" id="UP001154282">
    <property type="component" value="Unassembled WGS sequence"/>
</dbReference>
<dbReference type="PANTHER" id="PTHR31832">
    <property type="entry name" value="B-BOX ZINC FINGER PROTEIN 22"/>
    <property type="match status" value="1"/>
</dbReference>
<sequence length="305" mass="33737">MHTIKTKSLTKSSPLSILHLLFPVAHTFFPPLPIITPPLLSSPLPLCSFVTFPFNFTTRSPFISLPYPNIQRQGRKEIEKMKIRCDVCDKAEASVFCSADEAALCSTCDRRVHHANKLAGKHLRFSLHHPNSSKDSPLCDICQERRAFLFCREDRAILCRECDIPIHAANELTCNHNRFLLTGVKLSAFSAQYDPTAGTTAASCSAKRGRSQQKQPPPAPAVPRYSDNCYGDKLDWERGSPTTSYSTVDESSGARMMSCSGDTATAGSATTTSSSISEYMENLPGWQVDDFLDEAGFPVWTTPYM</sequence>
<evidence type="ECO:0000256" key="8">
    <source>
        <dbReference type="ARBA" id="ARBA00023242"/>
    </source>
</evidence>
<dbReference type="CDD" id="cd19821">
    <property type="entry name" value="Bbox1_BBX-like"/>
    <property type="match status" value="2"/>
</dbReference>
<dbReference type="FunFam" id="3.30.160.60:FF:000856">
    <property type="entry name" value="B-box zinc finger protein 21"/>
    <property type="match status" value="1"/>
</dbReference>
<evidence type="ECO:0000256" key="7">
    <source>
        <dbReference type="ARBA" id="ARBA00023163"/>
    </source>
</evidence>
<gene>
    <name evidence="12" type="ORF">LITE_LOCUS1539</name>
</gene>
<dbReference type="GO" id="GO:0008270">
    <property type="term" value="F:zinc ion binding"/>
    <property type="evidence" value="ECO:0007669"/>
    <property type="project" value="UniProtKB-KW"/>
</dbReference>
<keyword evidence="13" id="KW-1185">Reference proteome</keyword>
<feature type="domain" description="B box-type" evidence="11">
    <location>
        <begin position="80"/>
        <end position="127"/>
    </location>
</feature>
<evidence type="ECO:0000256" key="1">
    <source>
        <dbReference type="ARBA" id="ARBA00004123"/>
    </source>
</evidence>
<dbReference type="PROSITE" id="PS50119">
    <property type="entry name" value="ZF_BBOX"/>
    <property type="match status" value="2"/>
</dbReference>
<evidence type="ECO:0000256" key="10">
    <source>
        <dbReference type="SAM" id="MobiDB-lite"/>
    </source>
</evidence>
<feature type="compositionally biased region" description="Low complexity" evidence="10">
    <location>
        <begin position="260"/>
        <end position="270"/>
    </location>
</feature>
<comment type="caution">
    <text evidence="12">The sequence shown here is derived from an EMBL/GenBank/DDBJ whole genome shotgun (WGS) entry which is preliminary data.</text>
</comment>
<protein>
    <recommendedName>
        <fullName evidence="11">B box-type domain-containing protein</fullName>
    </recommendedName>
</protein>
<keyword evidence="3" id="KW-0677">Repeat</keyword>
<proteinExistence type="predicted"/>
<dbReference type="InterPro" id="IPR051979">
    <property type="entry name" value="B-box_zinc_finger"/>
</dbReference>
<dbReference type="Pfam" id="PF00643">
    <property type="entry name" value="zf-B_box"/>
    <property type="match status" value="2"/>
</dbReference>
<keyword evidence="7" id="KW-0804">Transcription</keyword>
<evidence type="ECO:0000256" key="4">
    <source>
        <dbReference type="ARBA" id="ARBA00022771"/>
    </source>
</evidence>
<keyword evidence="4 9" id="KW-0863">Zinc-finger</keyword>
<evidence type="ECO:0000256" key="5">
    <source>
        <dbReference type="ARBA" id="ARBA00022833"/>
    </source>
</evidence>